<keyword evidence="3" id="KW-1185">Reference proteome</keyword>
<evidence type="ECO:0000313" key="2">
    <source>
        <dbReference type="EMBL" id="PJI94965.1"/>
    </source>
</evidence>
<dbReference type="OrthoDB" id="5145488at2"/>
<evidence type="ECO:0000256" key="1">
    <source>
        <dbReference type="SAM" id="Phobius"/>
    </source>
</evidence>
<keyword evidence="1" id="KW-0812">Transmembrane</keyword>
<organism evidence="2 3">
    <name type="scientific">Luteimicrobium subarcticum</name>
    <dbReference type="NCBI Taxonomy" id="620910"/>
    <lineage>
        <taxon>Bacteria</taxon>
        <taxon>Bacillati</taxon>
        <taxon>Actinomycetota</taxon>
        <taxon>Actinomycetes</taxon>
        <taxon>Micrococcales</taxon>
        <taxon>Luteimicrobium</taxon>
    </lineage>
</organism>
<dbReference type="Proteomes" id="UP000231586">
    <property type="component" value="Unassembled WGS sequence"/>
</dbReference>
<comment type="caution">
    <text evidence="2">The sequence shown here is derived from an EMBL/GenBank/DDBJ whole genome shotgun (WGS) entry which is preliminary data.</text>
</comment>
<feature type="transmembrane region" description="Helical" evidence="1">
    <location>
        <begin position="44"/>
        <end position="63"/>
    </location>
</feature>
<reference evidence="2 3" key="1">
    <citation type="submission" date="2017-11" db="EMBL/GenBank/DDBJ databases">
        <title>Genomic Encyclopedia of Archaeal and Bacterial Type Strains, Phase II (KMG-II): From Individual Species to Whole Genera.</title>
        <authorList>
            <person name="Goeker M."/>
        </authorList>
    </citation>
    <scope>NUCLEOTIDE SEQUENCE [LARGE SCALE GENOMIC DNA]</scope>
    <source>
        <strain evidence="2 3">DSM 22413</strain>
    </source>
</reference>
<evidence type="ECO:0000313" key="3">
    <source>
        <dbReference type="Proteomes" id="UP000231586"/>
    </source>
</evidence>
<dbReference type="AlphaFoldDB" id="A0A2M8WVK9"/>
<dbReference type="RefSeq" id="WP_100348901.1">
    <property type="nucleotide sequence ID" value="NZ_PGTZ01000006.1"/>
</dbReference>
<feature type="transmembrane region" description="Helical" evidence="1">
    <location>
        <begin position="15"/>
        <end position="32"/>
    </location>
</feature>
<protein>
    <submittedName>
        <fullName evidence="2">Uncharacterized protein</fullName>
    </submittedName>
</protein>
<dbReference type="EMBL" id="PGTZ01000006">
    <property type="protein sequence ID" value="PJI94965.1"/>
    <property type="molecule type" value="Genomic_DNA"/>
</dbReference>
<proteinExistence type="predicted"/>
<keyword evidence="1" id="KW-0472">Membrane</keyword>
<gene>
    <name evidence="2" type="ORF">CLV34_0817</name>
</gene>
<name>A0A2M8WVK9_9MICO</name>
<accession>A0A2M8WVK9</accession>
<keyword evidence="1" id="KW-1133">Transmembrane helix</keyword>
<sequence length="206" mass="21773">MAEHGGDGAEQRRRWYLWALVALALVSVLRLVNQVRDGDTDSLTWTIAILVVLVIVVVTLWVVTRRIDGLARRVAALRPGAAVVPATTASEMLDVATALGVSRANIAGQGGSVAALAVLPDRIEVWFRKDEQPRWVLDRATLTSVHVAPAVFGSARRDALWVVGATGAAVVVPAYRPLRATAGAASREDLERALQAVAGTGVSGTV</sequence>